<dbReference type="AlphaFoldDB" id="A0A329QN04"/>
<name>A0A329QN04_9BACL</name>
<dbReference type="RefSeq" id="WP_113054264.1">
    <property type="nucleotide sequence ID" value="NZ_CP175536.1"/>
</dbReference>
<gene>
    <name evidence="1" type="ORF">DC345_18195</name>
</gene>
<organism evidence="1 2">
    <name type="scientific">Paenibacillus taichungensis</name>
    <dbReference type="NCBI Taxonomy" id="484184"/>
    <lineage>
        <taxon>Bacteria</taxon>
        <taxon>Bacillati</taxon>
        <taxon>Bacillota</taxon>
        <taxon>Bacilli</taxon>
        <taxon>Bacillales</taxon>
        <taxon>Paenibacillaceae</taxon>
        <taxon>Paenibacillus</taxon>
    </lineage>
</organism>
<dbReference type="EMBL" id="QEVW01000011">
    <property type="protein sequence ID" value="RAW13720.1"/>
    <property type="molecule type" value="Genomic_DNA"/>
</dbReference>
<reference evidence="1 2" key="1">
    <citation type="submission" date="2018-04" db="EMBL/GenBank/DDBJ databases">
        <title>Paenibacillus taichungensis Genome sequencing and assembly.</title>
        <authorList>
            <person name="Xu J."/>
            <person name="Rensing C."/>
            <person name="Mazhar H.S."/>
        </authorList>
    </citation>
    <scope>NUCLEOTIDE SEQUENCE [LARGE SCALE GENOMIC DNA]</scope>
    <source>
        <strain evidence="1 2">NC1</strain>
    </source>
</reference>
<evidence type="ECO:0000313" key="2">
    <source>
        <dbReference type="Proteomes" id="UP000250642"/>
    </source>
</evidence>
<accession>A0A329QN04</accession>
<protein>
    <submittedName>
        <fullName evidence="1">Uncharacterized protein</fullName>
    </submittedName>
</protein>
<comment type="caution">
    <text evidence="1">The sequence shown here is derived from an EMBL/GenBank/DDBJ whole genome shotgun (WGS) entry which is preliminary data.</text>
</comment>
<evidence type="ECO:0000313" key="1">
    <source>
        <dbReference type="EMBL" id="RAW13720.1"/>
    </source>
</evidence>
<proteinExistence type="predicted"/>
<sequence length="89" mass="9987">MSVKSYQKIIPVTAIQFEGNSSTHTDEIFAFVQFPISINLAGNVVELRVIVNPLKPLVVLVGDYIVKDTAGTLKHMKQDEFESEYTLMK</sequence>
<dbReference type="Proteomes" id="UP000250642">
    <property type="component" value="Unassembled WGS sequence"/>
</dbReference>